<dbReference type="SUPFAM" id="SSF55874">
    <property type="entry name" value="ATPase domain of HSP90 chaperone/DNA topoisomerase II/histidine kinase"/>
    <property type="match status" value="1"/>
</dbReference>
<dbReference type="Pfam" id="PF02518">
    <property type="entry name" value="HATPase_c"/>
    <property type="match status" value="1"/>
</dbReference>
<organism evidence="3 4">
    <name type="scientific">Natronospirillum operosum</name>
    <dbReference type="NCBI Taxonomy" id="2759953"/>
    <lineage>
        <taxon>Bacteria</taxon>
        <taxon>Pseudomonadati</taxon>
        <taxon>Pseudomonadota</taxon>
        <taxon>Gammaproteobacteria</taxon>
        <taxon>Oceanospirillales</taxon>
        <taxon>Natronospirillaceae</taxon>
        <taxon>Natronospirillum</taxon>
    </lineage>
</organism>
<evidence type="ECO:0000313" key="4">
    <source>
        <dbReference type="Proteomes" id="UP000297475"/>
    </source>
</evidence>
<dbReference type="PANTHER" id="PTHR34220">
    <property type="entry name" value="SENSOR HISTIDINE KINASE YPDA"/>
    <property type="match status" value="1"/>
</dbReference>
<protein>
    <submittedName>
        <fullName evidence="3">Sensor histidine kinase</fullName>
    </submittedName>
</protein>
<dbReference type="InterPro" id="IPR050640">
    <property type="entry name" value="Bact_2-comp_sensor_kinase"/>
</dbReference>
<feature type="transmembrane region" description="Helical" evidence="1">
    <location>
        <begin position="152"/>
        <end position="175"/>
    </location>
</feature>
<keyword evidence="1" id="KW-1133">Transmembrane helix</keyword>
<evidence type="ECO:0000259" key="2">
    <source>
        <dbReference type="SMART" id="SM00387"/>
    </source>
</evidence>
<dbReference type="AlphaFoldDB" id="A0A4Z0W3W7"/>
<sequence length="408" mass="44799">MVWATCPAWTPLGPPEDRLSQRPGGCGTLRYITAQLSESGRRAGMHSGSCNQVDVMRWGRTLAITVLLCAAIAVVTQMLNDNGYLVNLWVSQGYGISIVLSIMLITTLRPDWPDLVVNLLGLVSGVVLGMLNLMLMLYFMGKLSDFVAQPDAILSNVGVGLFFGCLGLLFFYSLYRLQLLRAEVSEQRRLQAERERALTLSQLKVLQSQMEPHFLFNTLANVQAMIGPEPEKAKAMIQALTTMLRANLNRVRSDTTTLGDELTIARSYLEIQSIRMGERLSYELAVPEAMYALPLPPLLLQPLVENAIRHGIEPKREGGHIQVRAATLDAQAGWWQLEVIDTGLGLDALAQTQGEGVGLSNLKQRLQSLYGDSAELTMRPGEQGGLHLTLVLPQTLAEQTTGETGNND</sequence>
<name>A0A4Z0W3W7_9GAMM</name>
<dbReference type="Gene3D" id="3.30.565.10">
    <property type="entry name" value="Histidine kinase-like ATPase, C-terminal domain"/>
    <property type="match status" value="1"/>
</dbReference>
<dbReference type="OrthoDB" id="2514702at2"/>
<keyword evidence="3" id="KW-0808">Transferase</keyword>
<keyword evidence="4" id="KW-1185">Reference proteome</keyword>
<dbReference type="Proteomes" id="UP000297475">
    <property type="component" value="Unassembled WGS sequence"/>
</dbReference>
<dbReference type="GO" id="GO:0016020">
    <property type="term" value="C:membrane"/>
    <property type="evidence" value="ECO:0007669"/>
    <property type="project" value="InterPro"/>
</dbReference>
<comment type="caution">
    <text evidence="3">The sequence shown here is derived from an EMBL/GenBank/DDBJ whole genome shotgun (WGS) entry which is preliminary data.</text>
</comment>
<feature type="transmembrane region" description="Helical" evidence="1">
    <location>
        <begin position="115"/>
        <end position="140"/>
    </location>
</feature>
<evidence type="ECO:0000256" key="1">
    <source>
        <dbReference type="SAM" id="Phobius"/>
    </source>
</evidence>
<dbReference type="GO" id="GO:0000155">
    <property type="term" value="F:phosphorelay sensor kinase activity"/>
    <property type="evidence" value="ECO:0007669"/>
    <property type="project" value="InterPro"/>
</dbReference>
<evidence type="ECO:0000313" key="3">
    <source>
        <dbReference type="EMBL" id="TGG91994.1"/>
    </source>
</evidence>
<reference evidence="3 4" key="1">
    <citation type="submission" date="2019-04" db="EMBL/GenBank/DDBJ databases">
        <title>Natronospirillum operosus gen. nov., sp. nov., a haloalkaliphilic satellite isolated from decaying biomass of laboratory culture of cyanobacterium Geitlerinema sp. and proposal of Natronospirillaceae fam. nov. and Saccharospirillaceae fam. nov.</title>
        <authorList>
            <person name="Kevbrin V."/>
            <person name="Boltyanskaya Y."/>
            <person name="Koziaeva V."/>
            <person name="Grouzdev D.S."/>
            <person name="Park M."/>
            <person name="Cho J."/>
        </authorList>
    </citation>
    <scope>NUCLEOTIDE SEQUENCE [LARGE SCALE GENOMIC DNA]</scope>
    <source>
        <strain evidence="3 4">G-116</strain>
    </source>
</reference>
<dbReference type="InterPro" id="IPR003594">
    <property type="entry name" value="HATPase_dom"/>
</dbReference>
<dbReference type="PANTHER" id="PTHR34220:SF9">
    <property type="entry name" value="SIGNAL TRANSDUCTION HISTIDINE KINASE INTERNAL REGION DOMAIN-CONTAINING PROTEIN"/>
    <property type="match status" value="1"/>
</dbReference>
<accession>A0A4Z0W3W7</accession>
<dbReference type="EMBL" id="SRMF01000006">
    <property type="protein sequence ID" value="TGG91994.1"/>
    <property type="molecule type" value="Genomic_DNA"/>
</dbReference>
<proteinExistence type="predicted"/>
<dbReference type="InterPro" id="IPR036890">
    <property type="entry name" value="HATPase_C_sf"/>
</dbReference>
<dbReference type="InterPro" id="IPR010559">
    <property type="entry name" value="Sig_transdc_His_kin_internal"/>
</dbReference>
<feature type="domain" description="Histidine kinase/HSP90-like ATPase" evidence="2">
    <location>
        <begin position="295"/>
        <end position="396"/>
    </location>
</feature>
<keyword evidence="1" id="KW-0812">Transmembrane</keyword>
<feature type="transmembrane region" description="Helical" evidence="1">
    <location>
        <begin position="86"/>
        <end position="108"/>
    </location>
</feature>
<dbReference type="Pfam" id="PF06580">
    <property type="entry name" value="His_kinase"/>
    <property type="match status" value="1"/>
</dbReference>
<feature type="transmembrane region" description="Helical" evidence="1">
    <location>
        <begin position="61"/>
        <end position="80"/>
    </location>
</feature>
<keyword evidence="3" id="KW-0418">Kinase</keyword>
<dbReference type="SMART" id="SM00387">
    <property type="entry name" value="HATPase_c"/>
    <property type="match status" value="1"/>
</dbReference>
<keyword evidence="1" id="KW-0472">Membrane</keyword>
<gene>
    <name evidence="3" type="ORF">E4656_14005</name>
</gene>